<evidence type="ECO:0000313" key="4">
    <source>
        <dbReference type="Proteomes" id="UP000824044"/>
    </source>
</evidence>
<dbReference type="GO" id="GO:0005829">
    <property type="term" value="C:cytosol"/>
    <property type="evidence" value="ECO:0007669"/>
    <property type="project" value="TreeGrafter"/>
</dbReference>
<dbReference type="NCBIfam" id="TIGR00730">
    <property type="entry name" value="Rossman fold protein, TIGR00730 family"/>
    <property type="match status" value="1"/>
</dbReference>
<keyword evidence="2" id="KW-0378">Hydrolase</keyword>
<reference evidence="3" key="2">
    <citation type="submission" date="2021-04" db="EMBL/GenBank/DDBJ databases">
        <authorList>
            <person name="Gilroy R."/>
        </authorList>
    </citation>
    <scope>NUCLEOTIDE SEQUENCE</scope>
    <source>
        <strain evidence="3">CHK33-5263</strain>
    </source>
</reference>
<reference evidence="3" key="1">
    <citation type="journal article" date="2021" name="PeerJ">
        <title>Extensive microbial diversity within the chicken gut microbiome revealed by metagenomics and culture.</title>
        <authorList>
            <person name="Gilroy R."/>
            <person name="Ravi A."/>
            <person name="Getino M."/>
            <person name="Pursley I."/>
            <person name="Horton D.L."/>
            <person name="Alikhan N.F."/>
            <person name="Baker D."/>
            <person name="Gharbi K."/>
            <person name="Hall N."/>
            <person name="Watson M."/>
            <person name="Adriaenssens E.M."/>
            <person name="Foster-Nyarko E."/>
            <person name="Jarju S."/>
            <person name="Secka A."/>
            <person name="Antonio M."/>
            <person name="Oren A."/>
            <person name="Chaudhuri R.R."/>
            <person name="La Ragione R."/>
            <person name="Hildebrand F."/>
            <person name="Pallen M.J."/>
        </authorList>
    </citation>
    <scope>NUCLEOTIDE SEQUENCE</scope>
    <source>
        <strain evidence="3">CHK33-5263</strain>
    </source>
</reference>
<dbReference type="Gene3D" id="3.40.50.450">
    <property type="match status" value="1"/>
</dbReference>
<name>A0A9D2DYH7_9FIRM</name>
<dbReference type="EC" id="3.2.2.n1" evidence="2"/>
<dbReference type="PANTHER" id="PTHR31223">
    <property type="entry name" value="LOG FAMILY PROTEIN YJL055W"/>
    <property type="match status" value="1"/>
</dbReference>
<dbReference type="GO" id="GO:0009691">
    <property type="term" value="P:cytokinin biosynthetic process"/>
    <property type="evidence" value="ECO:0007669"/>
    <property type="project" value="UniProtKB-UniRule"/>
</dbReference>
<dbReference type="PANTHER" id="PTHR31223:SF70">
    <property type="entry name" value="LOG FAMILY PROTEIN YJL055W"/>
    <property type="match status" value="1"/>
</dbReference>
<protein>
    <recommendedName>
        <fullName evidence="2">Cytokinin riboside 5'-monophosphate phosphoribohydrolase</fullName>
        <ecNumber evidence="2">3.2.2.n1</ecNumber>
    </recommendedName>
</protein>
<comment type="similarity">
    <text evidence="1 2">Belongs to the LOG family.</text>
</comment>
<sequence length="195" mass="21819">MKICIFGAASAAIEHSYVEAVEALAEEMAKRGHSLVFGAGGSGLMGAAARGTKRGGGYIRGVIPAFFREEKLESIYEQCDTLTYTQTMAERKTTMEDDADAFIIVPGGIGTMEEFFEVLTLKQLGRHHKAIAIYDLDGYYDTLERFMREMSEKKFMAAACHEMYAIFTDPQELLAYVEDYTPDHMSARSLKYTDR</sequence>
<evidence type="ECO:0000256" key="1">
    <source>
        <dbReference type="ARBA" id="ARBA00006763"/>
    </source>
</evidence>
<comment type="caution">
    <text evidence="3">The sequence shown here is derived from an EMBL/GenBank/DDBJ whole genome shotgun (WGS) entry which is preliminary data.</text>
</comment>
<dbReference type="Pfam" id="PF03641">
    <property type="entry name" value="Lysine_decarbox"/>
    <property type="match status" value="1"/>
</dbReference>
<dbReference type="GO" id="GO:0016799">
    <property type="term" value="F:hydrolase activity, hydrolyzing N-glycosyl compounds"/>
    <property type="evidence" value="ECO:0007669"/>
    <property type="project" value="TreeGrafter"/>
</dbReference>
<evidence type="ECO:0000313" key="3">
    <source>
        <dbReference type="EMBL" id="HIZ25309.1"/>
    </source>
</evidence>
<organism evidence="3 4">
    <name type="scientific">Candidatus Gallimonas intestinigallinarum</name>
    <dbReference type="NCBI Taxonomy" id="2838604"/>
    <lineage>
        <taxon>Bacteria</taxon>
        <taxon>Bacillati</taxon>
        <taxon>Bacillota</taxon>
        <taxon>Clostridia</taxon>
        <taxon>Candidatus Gallimonas</taxon>
    </lineage>
</organism>
<evidence type="ECO:0000256" key="2">
    <source>
        <dbReference type="RuleBase" id="RU363015"/>
    </source>
</evidence>
<dbReference type="SUPFAM" id="SSF102405">
    <property type="entry name" value="MCP/YpsA-like"/>
    <property type="match status" value="1"/>
</dbReference>
<dbReference type="Proteomes" id="UP000824044">
    <property type="component" value="Unassembled WGS sequence"/>
</dbReference>
<dbReference type="AlphaFoldDB" id="A0A9D2DYH7"/>
<gene>
    <name evidence="3" type="ORF">H9812_07595</name>
</gene>
<dbReference type="EMBL" id="DXBS01000138">
    <property type="protein sequence ID" value="HIZ25309.1"/>
    <property type="molecule type" value="Genomic_DNA"/>
</dbReference>
<proteinExistence type="inferred from homology"/>
<accession>A0A9D2DYH7</accession>
<dbReference type="InterPro" id="IPR005269">
    <property type="entry name" value="LOG"/>
</dbReference>
<keyword evidence="2" id="KW-0203">Cytokinin biosynthesis</keyword>
<dbReference type="InterPro" id="IPR031100">
    <property type="entry name" value="LOG_fam"/>
</dbReference>